<evidence type="ECO:0000313" key="1">
    <source>
        <dbReference type="EMBL" id="RBO84025.1"/>
    </source>
</evidence>
<protein>
    <submittedName>
        <fullName evidence="1">Kynurenine formamidase</fullName>
    </submittedName>
</protein>
<proteinExistence type="predicted"/>
<sequence>MLSKGELTLQIKATMSSSKRRMVDLSVSLNNNPYTDPPLLLPKIKYQDHQQGLPSLLAMFPGLSAEDLPGQEGWAVEDMVLTTHSGTHMDAPWHYASTTDGGNPSWGIDEMPLDWCLQNGVKLDFRHFPDGYVIGAEEIQQELDRIDYELQPLDIVLINTRAGQLYGTPNYLNAGVGIGREGTLFLLEKGVRIVGTDAWSWDAPFSHTAKRFADEKNPAIVWEGHKAGRDIAYGQMEKLSNLESLPPYGFTVSCFPYKIEKASAGFVRAVAIFED</sequence>
<dbReference type="EMBL" id="QNRF01000003">
    <property type="protein sequence ID" value="RBO84025.1"/>
    <property type="molecule type" value="Genomic_DNA"/>
</dbReference>
<dbReference type="InterPro" id="IPR007325">
    <property type="entry name" value="KFase/CYL"/>
</dbReference>
<keyword evidence="2" id="KW-1185">Reference proteome</keyword>
<dbReference type="PANTHER" id="PTHR43564:SF2">
    <property type="entry name" value="BLR6059 PROTEIN"/>
    <property type="match status" value="1"/>
</dbReference>
<gene>
    <name evidence="1" type="ORF">DFP76_103299</name>
</gene>
<dbReference type="AlphaFoldDB" id="A0A366D272"/>
<dbReference type="GO" id="GO:0004061">
    <property type="term" value="F:arylformamidase activity"/>
    <property type="evidence" value="ECO:0007669"/>
    <property type="project" value="InterPro"/>
</dbReference>
<evidence type="ECO:0000313" key="2">
    <source>
        <dbReference type="Proteomes" id="UP000252086"/>
    </source>
</evidence>
<name>A0A366D272_9GAMM</name>
<comment type="caution">
    <text evidence="1">The sequence shown here is derived from an EMBL/GenBank/DDBJ whole genome shotgun (WGS) entry which is preliminary data.</text>
</comment>
<reference evidence="1 2" key="1">
    <citation type="submission" date="2018-06" db="EMBL/GenBank/DDBJ databases">
        <title>Genomic Encyclopedia of Type Strains, Phase III (KMG-III): the genomes of soil and plant-associated and newly described type strains.</title>
        <authorList>
            <person name="Whitman W."/>
        </authorList>
    </citation>
    <scope>NUCLEOTIDE SEQUENCE [LARGE SCALE GENOMIC DNA]</scope>
    <source>
        <strain evidence="1 2">CECT 7732</strain>
    </source>
</reference>
<dbReference type="SUPFAM" id="SSF102198">
    <property type="entry name" value="Putative cyclase"/>
    <property type="match status" value="1"/>
</dbReference>
<dbReference type="PANTHER" id="PTHR43564">
    <property type="entry name" value="KYNURENINE FORMAMIDASE-LIKE PROTEIN"/>
    <property type="match status" value="1"/>
</dbReference>
<dbReference type="Gene3D" id="3.50.30.50">
    <property type="entry name" value="Putative cyclase"/>
    <property type="match status" value="1"/>
</dbReference>
<dbReference type="Proteomes" id="UP000252086">
    <property type="component" value="Unassembled WGS sequence"/>
</dbReference>
<dbReference type="Pfam" id="PF04199">
    <property type="entry name" value="Cyclase"/>
    <property type="match status" value="1"/>
</dbReference>
<organism evidence="1 2">
    <name type="scientific">Marinomonas aquiplantarum</name>
    <dbReference type="NCBI Taxonomy" id="491951"/>
    <lineage>
        <taxon>Bacteria</taxon>
        <taxon>Pseudomonadati</taxon>
        <taxon>Pseudomonadota</taxon>
        <taxon>Gammaproteobacteria</taxon>
        <taxon>Oceanospirillales</taxon>
        <taxon>Oceanospirillaceae</taxon>
        <taxon>Marinomonas</taxon>
    </lineage>
</organism>
<dbReference type="InterPro" id="IPR037175">
    <property type="entry name" value="KFase_sf"/>
</dbReference>
<dbReference type="GO" id="GO:0019441">
    <property type="term" value="P:L-tryptophan catabolic process to kynurenine"/>
    <property type="evidence" value="ECO:0007669"/>
    <property type="project" value="InterPro"/>
</dbReference>
<accession>A0A366D272</accession>